<accession>A0A8H7N165</accession>
<keyword evidence="2 3" id="KW-0040">ANK repeat</keyword>
<keyword evidence="1" id="KW-0677">Repeat</keyword>
<dbReference type="Pfam" id="PF12796">
    <property type="entry name" value="Ank_2"/>
    <property type="match status" value="1"/>
</dbReference>
<feature type="domain" description="GPI inositol-deacylase winged helix" evidence="4">
    <location>
        <begin position="22"/>
        <end position="107"/>
    </location>
</feature>
<feature type="repeat" description="ANK" evidence="3">
    <location>
        <begin position="263"/>
        <end position="295"/>
    </location>
</feature>
<name>A0A8H7N165_BIOOC</name>
<protein>
    <recommendedName>
        <fullName evidence="4">GPI inositol-deacylase winged helix domain-containing protein</fullName>
    </recommendedName>
</protein>
<organism evidence="5 6">
    <name type="scientific">Bionectria ochroleuca</name>
    <name type="common">Gliocladium roseum</name>
    <dbReference type="NCBI Taxonomy" id="29856"/>
    <lineage>
        <taxon>Eukaryota</taxon>
        <taxon>Fungi</taxon>
        <taxon>Dikarya</taxon>
        <taxon>Ascomycota</taxon>
        <taxon>Pezizomycotina</taxon>
        <taxon>Sordariomycetes</taxon>
        <taxon>Hypocreomycetidae</taxon>
        <taxon>Hypocreales</taxon>
        <taxon>Bionectriaceae</taxon>
        <taxon>Clonostachys</taxon>
    </lineage>
</organism>
<evidence type="ECO:0000313" key="5">
    <source>
        <dbReference type="EMBL" id="KAF9744280.1"/>
    </source>
</evidence>
<sequence length="331" mass="36789">MLISLPRNLDETYRRMVESIPIEIKSDAARLLQALVHSKRPLKLAEAKEVIATQIENDSQGFDVNRRLYSDENVLAYCPGLVTVVRARDKELHLAHLSVKEYLLRESQFKITTAGIPILRMCLTYLTDISSSHREMKRGFPMGRYAAEIWTGYAVLAQSSEAIVRATVRFLENKATFQRWARLYQADRNWEDDPGPPCGPGLYYACFDGLIAAAQNLLGNGADANVQGGRYRNALQAALEGGHLEIVKFLLDKGADVNEKGGEYGDALHAALERGYDEIVQLLLDKGADVNAQGDRYGNALQAAPSWGPSRDCPTDSNKECHYIAFKADPL</sequence>
<evidence type="ECO:0000256" key="1">
    <source>
        <dbReference type="ARBA" id="ARBA00022737"/>
    </source>
</evidence>
<evidence type="ECO:0000256" key="3">
    <source>
        <dbReference type="PROSITE-ProRule" id="PRU00023"/>
    </source>
</evidence>
<dbReference type="PROSITE" id="PS50088">
    <property type="entry name" value="ANK_REPEAT"/>
    <property type="match status" value="2"/>
</dbReference>
<dbReference type="Proteomes" id="UP000616885">
    <property type="component" value="Unassembled WGS sequence"/>
</dbReference>
<dbReference type="InterPro" id="IPR054471">
    <property type="entry name" value="GPIID_WHD"/>
</dbReference>
<dbReference type="PANTHER" id="PTHR24171:SF9">
    <property type="entry name" value="ANKYRIN REPEAT DOMAIN-CONTAINING PROTEIN 39"/>
    <property type="match status" value="1"/>
</dbReference>
<reference evidence="5" key="1">
    <citation type="submission" date="2020-10" db="EMBL/GenBank/DDBJ databases">
        <title>High-Quality Genome Resource of Clonostachys rosea strain S41 by Oxford Nanopore Long-Read Sequencing.</title>
        <authorList>
            <person name="Wang H."/>
        </authorList>
    </citation>
    <scope>NUCLEOTIDE SEQUENCE</scope>
    <source>
        <strain evidence="5">S41</strain>
    </source>
</reference>
<dbReference type="EMBL" id="JADCTT010000015">
    <property type="protein sequence ID" value="KAF9744280.1"/>
    <property type="molecule type" value="Genomic_DNA"/>
</dbReference>
<dbReference type="AlphaFoldDB" id="A0A8H7N165"/>
<gene>
    <name evidence="5" type="ORF">IM811_005860</name>
</gene>
<evidence type="ECO:0000259" key="4">
    <source>
        <dbReference type="Pfam" id="PF22939"/>
    </source>
</evidence>
<evidence type="ECO:0000256" key="2">
    <source>
        <dbReference type="ARBA" id="ARBA00023043"/>
    </source>
</evidence>
<evidence type="ECO:0000313" key="6">
    <source>
        <dbReference type="Proteomes" id="UP000616885"/>
    </source>
</evidence>
<comment type="caution">
    <text evidence="5">The sequence shown here is derived from an EMBL/GenBank/DDBJ whole genome shotgun (WGS) entry which is preliminary data.</text>
</comment>
<dbReference type="SMART" id="SM00248">
    <property type="entry name" value="ANK"/>
    <property type="match status" value="3"/>
</dbReference>
<dbReference type="SUPFAM" id="SSF48403">
    <property type="entry name" value="Ankyrin repeat"/>
    <property type="match status" value="1"/>
</dbReference>
<dbReference type="PANTHER" id="PTHR24171">
    <property type="entry name" value="ANKYRIN REPEAT DOMAIN-CONTAINING PROTEIN 39-RELATED"/>
    <property type="match status" value="1"/>
</dbReference>
<dbReference type="PROSITE" id="PS50297">
    <property type="entry name" value="ANK_REP_REGION"/>
    <property type="match status" value="2"/>
</dbReference>
<dbReference type="InterPro" id="IPR002110">
    <property type="entry name" value="Ankyrin_rpt"/>
</dbReference>
<dbReference type="InterPro" id="IPR036770">
    <property type="entry name" value="Ankyrin_rpt-contain_sf"/>
</dbReference>
<dbReference type="Gene3D" id="1.25.40.20">
    <property type="entry name" value="Ankyrin repeat-containing domain"/>
    <property type="match status" value="1"/>
</dbReference>
<proteinExistence type="predicted"/>
<feature type="repeat" description="ANK" evidence="3">
    <location>
        <begin position="230"/>
        <end position="262"/>
    </location>
</feature>
<dbReference type="Pfam" id="PF22939">
    <property type="entry name" value="WHD_GPIID"/>
    <property type="match status" value="1"/>
</dbReference>